<dbReference type="AlphaFoldDB" id="A0A2P6R2I2"/>
<name>A0A2P6R2I2_ROSCH</name>
<reference evidence="1 2" key="1">
    <citation type="journal article" date="2018" name="Nat. Genet.">
        <title>The Rosa genome provides new insights in the design of modern roses.</title>
        <authorList>
            <person name="Bendahmane M."/>
        </authorList>
    </citation>
    <scope>NUCLEOTIDE SEQUENCE [LARGE SCALE GENOMIC DNA]</scope>
    <source>
        <strain evidence="2">cv. Old Blush</strain>
    </source>
</reference>
<gene>
    <name evidence="1" type="ORF">RchiOBHm_Chr4g0438331</name>
</gene>
<dbReference type="Proteomes" id="UP000238479">
    <property type="component" value="Chromosome 4"/>
</dbReference>
<dbReference type="Gramene" id="PRQ40647">
    <property type="protein sequence ID" value="PRQ40647"/>
    <property type="gene ID" value="RchiOBHm_Chr4g0438331"/>
</dbReference>
<evidence type="ECO:0000313" key="2">
    <source>
        <dbReference type="Proteomes" id="UP000238479"/>
    </source>
</evidence>
<evidence type="ECO:0000313" key="1">
    <source>
        <dbReference type="EMBL" id="PRQ40647.1"/>
    </source>
</evidence>
<organism evidence="1 2">
    <name type="scientific">Rosa chinensis</name>
    <name type="common">China rose</name>
    <dbReference type="NCBI Taxonomy" id="74649"/>
    <lineage>
        <taxon>Eukaryota</taxon>
        <taxon>Viridiplantae</taxon>
        <taxon>Streptophyta</taxon>
        <taxon>Embryophyta</taxon>
        <taxon>Tracheophyta</taxon>
        <taxon>Spermatophyta</taxon>
        <taxon>Magnoliopsida</taxon>
        <taxon>eudicotyledons</taxon>
        <taxon>Gunneridae</taxon>
        <taxon>Pentapetalae</taxon>
        <taxon>rosids</taxon>
        <taxon>fabids</taxon>
        <taxon>Rosales</taxon>
        <taxon>Rosaceae</taxon>
        <taxon>Rosoideae</taxon>
        <taxon>Rosoideae incertae sedis</taxon>
        <taxon>Rosa</taxon>
    </lineage>
</organism>
<sequence length="88" mass="10083">MEIEGYELAGEAPYDMGVFNLADKSITPLCYSLNHSERNVQPPFWTIPPFNGLCQLLFHLFKTLVSLISIFYNKLSICIHILQYRNSG</sequence>
<dbReference type="EMBL" id="PDCK01000042">
    <property type="protein sequence ID" value="PRQ40647.1"/>
    <property type="molecule type" value="Genomic_DNA"/>
</dbReference>
<comment type="caution">
    <text evidence="1">The sequence shown here is derived from an EMBL/GenBank/DDBJ whole genome shotgun (WGS) entry which is preliminary data.</text>
</comment>
<accession>A0A2P6R2I2</accession>
<protein>
    <submittedName>
        <fullName evidence="1">Uncharacterized protein</fullName>
    </submittedName>
</protein>
<proteinExistence type="predicted"/>
<keyword evidence="2" id="KW-1185">Reference proteome</keyword>